<proteinExistence type="predicted"/>
<dbReference type="PROSITE" id="PS51746">
    <property type="entry name" value="PPM_2"/>
    <property type="match status" value="1"/>
</dbReference>
<reference evidence="2 3" key="1">
    <citation type="submission" date="2021-06" db="EMBL/GenBank/DDBJ databases">
        <authorList>
            <person name="Palmer J.M."/>
        </authorList>
    </citation>
    <scope>NUCLEOTIDE SEQUENCE [LARGE SCALE GENOMIC DNA]</scope>
    <source>
        <strain evidence="2 3">AS_MEX2019</strain>
        <tissue evidence="2">Muscle</tissue>
    </source>
</reference>
<dbReference type="Gene3D" id="3.60.40.10">
    <property type="entry name" value="PPM-type phosphatase domain"/>
    <property type="match status" value="1"/>
</dbReference>
<dbReference type="InterPro" id="IPR001932">
    <property type="entry name" value="PPM-type_phosphatase-like_dom"/>
</dbReference>
<dbReference type="Pfam" id="PF00481">
    <property type="entry name" value="PP2C"/>
    <property type="match status" value="1"/>
</dbReference>
<accession>A0ABV0YUQ3</accession>
<dbReference type="InterPro" id="IPR015655">
    <property type="entry name" value="PP2C"/>
</dbReference>
<gene>
    <name evidence="2" type="ORF">AMECASPLE_035666</name>
</gene>
<dbReference type="SMART" id="SM00332">
    <property type="entry name" value="PP2Cc"/>
    <property type="match status" value="1"/>
</dbReference>
<dbReference type="EMBL" id="JAHRIP010042999">
    <property type="protein sequence ID" value="MEQ2297536.1"/>
    <property type="molecule type" value="Genomic_DNA"/>
</dbReference>
<dbReference type="CDD" id="cd00143">
    <property type="entry name" value="PP2Cc"/>
    <property type="match status" value="1"/>
</dbReference>
<protein>
    <recommendedName>
        <fullName evidence="1">PPM-type phosphatase domain-containing protein</fullName>
    </recommendedName>
</protein>
<evidence type="ECO:0000313" key="2">
    <source>
        <dbReference type="EMBL" id="MEQ2297536.1"/>
    </source>
</evidence>
<organism evidence="2 3">
    <name type="scientific">Ameca splendens</name>
    <dbReference type="NCBI Taxonomy" id="208324"/>
    <lineage>
        <taxon>Eukaryota</taxon>
        <taxon>Metazoa</taxon>
        <taxon>Chordata</taxon>
        <taxon>Craniata</taxon>
        <taxon>Vertebrata</taxon>
        <taxon>Euteleostomi</taxon>
        <taxon>Actinopterygii</taxon>
        <taxon>Neopterygii</taxon>
        <taxon>Teleostei</taxon>
        <taxon>Neoteleostei</taxon>
        <taxon>Acanthomorphata</taxon>
        <taxon>Ovalentaria</taxon>
        <taxon>Atherinomorphae</taxon>
        <taxon>Cyprinodontiformes</taxon>
        <taxon>Goodeidae</taxon>
        <taxon>Ameca</taxon>
    </lineage>
</organism>
<name>A0ABV0YUQ3_9TELE</name>
<dbReference type="SUPFAM" id="SSF81606">
    <property type="entry name" value="PP2C-like"/>
    <property type="match status" value="1"/>
</dbReference>
<dbReference type="PANTHER" id="PTHR47992">
    <property type="entry name" value="PROTEIN PHOSPHATASE"/>
    <property type="match status" value="1"/>
</dbReference>
<keyword evidence="3" id="KW-1185">Reference proteome</keyword>
<dbReference type="InterPro" id="IPR036457">
    <property type="entry name" value="PPM-type-like_dom_sf"/>
</dbReference>
<evidence type="ECO:0000313" key="3">
    <source>
        <dbReference type="Proteomes" id="UP001469553"/>
    </source>
</evidence>
<dbReference type="Proteomes" id="UP001469553">
    <property type="component" value="Unassembled WGS sequence"/>
</dbReference>
<sequence>MLPCTPSKAGGITWRTGFRCSPTRATPPYLRIFDGHGGEAAAAFVKTHLAEALRLQLLAYKRERPRPRKIYEKKERGGLSYPSIPEQQILTLEKCWTNSANYNEAGTTCLVALLSDKEFIVANVGDSRGVLCNKDGNTILLSHDRKPYQLKRIKKAGRFISFNSLWCVQGIGAKSIVLQSFYRGCPDNITIMVVKFKGKTFEKK</sequence>
<evidence type="ECO:0000259" key="1">
    <source>
        <dbReference type="PROSITE" id="PS51746"/>
    </source>
</evidence>
<feature type="domain" description="PPM-type phosphatase" evidence="1">
    <location>
        <begin position="15"/>
        <end position="204"/>
    </location>
</feature>
<comment type="caution">
    <text evidence="2">The sequence shown here is derived from an EMBL/GenBank/DDBJ whole genome shotgun (WGS) entry which is preliminary data.</text>
</comment>